<dbReference type="Gene3D" id="3.30.200.20">
    <property type="entry name" value="Phosphorylase Kinase, domain 1"/>
    <property type="match status" value="1"/>
</dbReference>
<evidence type="ECO:0000256" key="7">
    <source>
        <dbReference type="SAM" id="Phobius"/>
    </source>
</evidence>
<evidence type="ECO:0000256" key="3">
    <source>
        <dbReference type="ARBA" id="ARBA00022729"/>
    </source>
</evidence>
<keyword evidence="4 7" id="KW-1133">Transmembrane helix</keyword>
<dbReference type="PROSITE" id="PS00107">
    <property type="entry name" value="PROTEIN_KINASE_ATP"/>
    <property type="match status" value="1"/>
</dbReference>
<evidence type="ECO:0000256" key="5">
    <source>
        <dbReference type="ARBA" id="ARBA00023136"/>
    </source>
</evidence>
<evidence type="ECO:0000256" key="2">
    <source>
        <dbReference type="ARBA" id="ARBA00022692"/>
    </source>
</evidence>
<keyword evidence="2 7" id="KW-0812">Transmembrane</keyword>
<comment type="subcellular location">
    <subcellularLocation>
        <location evidence="1">Membrane</location>
        <topology evidence="1">Single-pass membrane protein</topology>
    </subcellularLocation>
</comment>
<accession>A0A7J6WUZ3</accession>
<keyword evidence="6" id="KW-0547">Nucleotide-binding</keyword>
<dbReference type="InterPro" id="IPR017441">
    <property type="entry name" value="Protein_kinase_ATP_BS"/>
</dbReference>
<keyword evidence="5 7" id="KW-0472">Membrane</keyword>
<feature type="transmembrane region" description="Helical" evidence="7">
    <location>
        <begin position="6"/>
        <end position="29"/>
    </location>
</feature>
<evidence type="ECO:0000256" key="1">
    <source>
        <dbReference type="ARBA" id="ARBA00004167"/>
    </source>
</evidence>
<gene>
    <name evidence="8" type="ORF">FRX31_010097</name>
</gene>
<dbReference type="PANTHER" id="PTHR47974">
    <property type="entry name" value="OS07G0415500 PROTEIN"/>
    <property type="match status" value="1"/>
</dbReference>
<dbReference type="OrthoDB" id="4062651at2759"/>
<proteinExistence type="predicted"/>
<organism evidence="8 9">
    <name type="scientific">Thalictrum thalictroides</name>
    <name type="common">Rue-anemone</name>
    <name type="synonym">Anemone thalictroides</name>
    <dbReference type="NCBI Taxonomy" id="46969"/>
    <lineage>
        <taxon>Eukaryota</taxon>
        <taxon>Viridiplantae</taxon>
        <taxon>Streptophyta</taxon>
        <taxon>Embryophyta</taxon>
        <taxon>Tracheophyta</taxon>
        <taxon>Spermatophyta</taxon>
        <taxon>Magnoliopsida</taxon>
        <taxon>Ranunculales</taxon>
        <taxon>Ranunculaceae</taxon>
        <taxon>Thalictroideae</taxon>
        <taxon>Thalictrum</taxon>
    </lineage>
</organism>
<name>A0A7J6WUZ3_THATH</name>
<evidence type="ECO:0000313" key="8">
    <source>
        <dbReference type="EMBL" id="KAF5200315.1"/>
    </source>
</evidence>
<evidence type="ECO:0000313" key="9">
    <source>
        <dbReference type="Proteomes" id="UP000554482"/>
    </source>
</evidence>
<protein>
    <submittedName>
        <fullName evidence="8">Uncharacterized protein</fullName>
    </submittedName>
</protein>
<dbReference type="SUPFAM" id="SSF56112">
    <property type="entry name" value="Protein kinase-like (PK-like)"/>
    <property type="match status" value="1"/>
</dbReference>
<keyword evidence="6" id="KW-0067">ATP-binding</keyword>
<dbReference type="InterPro" id="IPR011009">
    <property type="entry name" value="Kinase-like_dom_sf"/>
</dbReference>
<sequence length="247" mass="27305">MSENNAGAGAAIVLVIVAIKIGIVIAVCCKRAQAKVEAGVPDSRFLTLTMDKFLFDMEREKPIRFSSEQLQIATDNFAHLLGSGGFGAVYKGLFSNGVQVAVKILNGSSDKRIEQQFMAEEWFPKWAWNKFEKGETVEFMVVCGIEDKDKEIAERMVKVALWCVQYRPDSRPWMSLVLKMLEGGVDIPTPPNPFQHLVIGTPPNMIDFTSWTESGTTASASSQMLVGSPFVNSTPVMRKYQIEIASS</sequence>
<reference evidence="8 9" key="1">
    <citation type="submission" date="2020-06" db="EMBL/GenBank/DDBJ databases">
        <title>Transcriptomic and genomic resources for Thalictrum thalictroides and T. hernandezii: Facilitating candidate gene discovery in an emerging model plant lineage.</title>
        <authorList>
            <person name="Arias T."/>
            <person name="Riano-Pachon D.M."/>
            <person name="Di Stilio V.S."/>
        </authorList>
    </citation>
    <scope>NUCLEOTIDE SEQUENCE [LARGE SCALE GENOMIC DNA]</scope>
    <source>
        <strain evidence="9">cv. WT478/WT964</strain>
        <tissue evidence="8">Leaves</tissue>
    </source>
</reference>
<dbReference type="AlphaFoldDB" id="A0A7J6WUZ3"/>
<dbReference type="GO" id="GO:0016020">
    <property type="term" value="C:membrane"/>
    <property type="evidence" value="ECO:0007669"/>
    <property type="project" value="UniProtKB-SubCell"/>
</dbReference>
<dbReference type="GO" id="GO:0005524">
    <property type="term" value="F:ATP binding"/>
    <property type="evidence" value="ECO:0007669"/>
    <property type="project" value="UniProtKB-UniRule"/>
</dbReference>
<keyword evidence="3" id="KW-0732">Signal</keyword>
<dbReference type="Proteomes" id="UP000554482">
    <property type="component" value="Unassembled WGS sequence"/>
</dbReference>
<dbReference type="PANTHER" id="PTHR47974:SF9">
    <property type="entry name" value="RECEPTOR-LIKE SERINE_THREONINE-PROTEIN KINASE"/>
    <property type="match status" value="1"/>
</dbReference>
<feature type="binding site" evidence="6">
    <location>
        <position position="103"/>
    </location>
    <ligand>
        <name>ATP</name>
        <dbReference type="ChEBI" id="CHEBI:30616"/>
    </ligand>
</feature>
<comment type="caution">
    <text evidence="8">The sequence shown here is derived from an EMBL/GenBank/DDBJ whole genome shotgun (WGS) entry which is preliminary data.</text>
</comment>
<keyword evidence="9" id="KW-1185">Reference proteome</keyword>
<dbReference type="EMBL" id="JABWDY010010867">
    <property type="protein sequence ID" value="KAF5200315.1"/>
    <property type="molecule type" value="Genomic_DNA"/>
</dbReference>
<evidence type="ECO:0000256" key="6">
    <source>
        <dbReference type="PROSITE-ProRule" id="PRU10141"/>
    </source>
</evidence>
<evidence type="ECO:0000256" key="4">
    <source>
        <dbReference type="ARBA" id="ARBA00022989"/>
    </source>
</evidence>